<name>A0A1E5T5K7_9BACT</name>
<dbReference type="GO" id="GO:0003700">
    <property type="term" value="F:DNA-binding transcription factor activity"/>
    <property type="evidence" value="ECO:0007669"/>
    <property type="project" value="InterPro"/>
</dbReference>
<evidence type="ECO:0000259" key="1">
    <source>
        <dbReference type="PROSITE" id="PS50995"/>
    </source>
</evidence>
<protein>
    <recommendedName>
        <fullName evidence="1">HTH marR-type domain-containing protein</fullName>
    </recommendedName>
</protein>
<sequence length="159" mass="17772">MGRDIIEELGSLALATRLKNLSERLAKDVSQVYKESSLAFEPRWFTLVYALKEGEELSVTALSTMLKQTHPAVNQVANVLVSNGILQESKDDADQRKRLLKLTDKGHALVAKMTDLWGQIKKANDQLVSESGGDLLKNLDKVESALDEKSMYERVRSLQ</sequence>
<dbReference type="Pfam" id="PF12802">
    <property type="entry name" value="MarR_2"/>
    <property type="match status" value="1"/>
</dbReference>
<comment type="caution">
    <text evidence="2">The sequence shown here is derived from an EMBL/GenBank/DDBJ whole genome shotgun (WGS) entry which is preliminary data.</text>
</comment>
<reference evidence="2 3" key="1">
    <citation type="submission" date="2016-08" db="EMBL/GenBank/DDBJ databases">
        <title>Draft genome of Fabibacter sp. strain SK-8.</title>
        <authorList>
            <person name="Wong S.-K."/>
            <person name="Hamasaki K."/>
            <person name="Yoshizawa S."/>
        </authorList>
    </citation>
    <scope>NUCLEOTIDE SEQUENCE [LARGE SCALE GENOMIC DNA]</scope>
    <source>
        <strain evidence="2 3">SK-8</strain>
    </source>
</reference>
<gene>
    <name evidence="2" type="ORF">BFP71_03060</name>
</gene>
<organism evidence="2 3">
    <name type="scientific">Roseivirga misakiensis</name>
    <dbReference type="NCBI Taxonomy" id="1563681"/>
    <lineage>
        <taxon>Bacteria</taxon>
        <taxon>Pseudomonadati</taxon>
        <taxon>Bacteroidota</taxon>
        <taxon>Cytophagia</taxon>
        <taxon>Cytophagales</taxon>
        <taxon>Roseivirgaceae</taxon>
        <taxon>Roseivirga</taxon>
    </lineage>
</organism>
<dbReference type="SUPFAM" id="SSF46785">
    <property type="entry name" value="Winged helix' DNA-binding domain"/>
    <property type="match status" value="1"/>
</dbReference>
<dbReference type="GO" id="GO:0006950">
    <property type="term" value="P:response to stress"/>
    <property type="evidence" value="ECO:0007669"/>
    <property type="project" value="TreeGrafter"/>
</dbReference>
<dbReference type="InterPro" id="IPR036388">
    <property type="entry name" value="WH-like_DNA-bd_sf"/>
</dbReference>
<accession>A0A1E5T5K7</accession>
<dbReference type="InterPro" id="IPR036390">
    <property type="entry name" value="WH_DNA-bd_sf"/>
</dbReference>
<dbReference type="InterPro" id="IPR000835">
    <property type="entry name" value="HTH_MarR-typ"/>
</dbReference>
<dbReference type="PANTHER" id="PTHR33164">
    <property type="entry name" value="TRANSCRIPTIONAL REGULATOR, MARR FAMILY"/>
    <property type="match status" value="1"/>
</dbReference>
<keyword evidence="3" id="KW-1185">Reference proteome</keyword>
<dbReference type="RefSeq" id="WP_069833971.1">
    <property type="nucleotide sequence ID" value="NZ_MDGQ01000003.1"/>
</dbReference>
<dbReference type="Proteomes" id="UP000095552">
    <property type="component" value="Unassembled WGS sequence"/>
</dbReference>
<dbReference type="InterPro" id="IPR039422">
    <property type="entry name" value="MarR/SlyA-like"/>
</dbReference>
<proteinExistence type="predicted"/>
<dbReference type="STRING" id="1563681.BFP71_03060"/>
<dbReference type="EMBL" id="MDGQ01000003">
    <property type="protein sequence ID" value="OEK06659.1"/>
    <property type="molecule type" value="Genomic_DNA"/>
</dbReference>
<evidence type="ECO:0000313" key="2">
    <source>
        <dbReference type="EMBL" id="OEK06659.1"/>
    </source>
</evidence>
<feature type="domain" description="HTH marR-type" evidence="1">
    <location>
        <begin position="11"/>
        <end position="144"/>
    </location>
</feature>
<dbReference type="OrthoDB" id="1431064at2"/>
<dbReference type="AlphaFoldDB" id="A0A1E5T5K7"/>
<dbReference type="PANTHER" id="PTHR33164:SF43">
    <property type="entry name" value="HTH-TYPE TRANSCRIPTIONAL REPRESSOR YETL"/>
    <property type="match status" value="1"/>
</dbReference>
<dbReference type="Gene3D" id="1.10.10.10">
    <property type="entry name" value="Winged helix-like DNA-binding domain superfamily/Winged helix DNA-binding domain"/>
    <property type="match status" value="1"/>
</dbReference>
<evidence type="ECO:0000313" key="3">
    <source>
        <dbReference type="Proteomes" id="UP000095552"/>
    </source>
</evidence>
<dbReference type="PROSITE" id="PS50995">
    <property type="entry name" value="HTH_MARR_2"/>
    <property type="match status" value="1"/>
</dbReference>